<dbReference type="PANTHER" id="PTHR39441">
    <property type="entry name" value="DUF2252 DOMAIN-CONTAINING PROTEIN"/>
    <property type="match status" value="1"/>
</dbReference>
<dbReference type="Pfam" id="PF10009">
    <property type="entry name" value="DUF2252"/>
    <property type="match status" value="1"/>
</dbReference>
<protein>
    <submittedName>
        <fullName evidence="1">Uncharacterized conserved protein, DUF2252 family</fullName>
    </submittedName>
</protein>
<name>A0A1I0QWJ0_9BACT</name>
<dbReference type="OrthoDB" id="1491115at2"/>
<dbReference type="Proteomes" id="UP000199310">
    <property type="component" value="Unassembled WGS sequence"/>
</dbReference>
<dbReference type="EMBL" id="FOJG01000001">
    <property type="protein sequence ID" value="SEW31871.1"/>
    <property type="molecule type" value="Genomic_DNA"/>
</dbReference>
<dbReference type="InterPro" id="IPR018721">
    <property type="entry name" value="DUF2252"/>
</dbReference>
<sequence>MRSVHVNKNLSSCYKNNRRISDVLSSKQFIMTDSIDNSGKKIRDKVPRTSQGIFQLPPKRPTILAAINSSNYDRVKDLIPIRMSRMSVSPFAFYRGTADIMARDLASLPHTNIHVQAMGDCHLMNFGGFATPERNLIFDANDFDETLPAPWEWDVKRLATSFVLAARHNNMRESDARQMAIDMAMSYRTAMAEYAQMNTLDLWYMKFEMHELMNKTRSERVRIMLKEAMDKAEKTSHSSVFYKITQSVLGNFEIADQHPLVYHPIDLEKEKKKVHSFLTFYKNTLQDDRRYLFSQYNIIDIALKVVGVGSVGTRCLVALLMNAKEEPLFLQVKEARTSVLEAYTEKSKYAHNGERIVQGQRLVQAASDIFLGWSTDADNRHYYLRQLRDRKIAPDVEHFDKEILAAYAGLCGKVLARAHAKTGSGMLISSYMGKADIMDEAIGKFAVAYADQTEKDYGEFLKAIKAGKLPVPAPAGK</sequence>
<evidence type="ECO:0000313" key="1">
    <source>
        <dbReference type="EMBL" id="SEW31871.1"/>
    </source>
</evidence>
<keyword evidence="2" id="KW-1185">Reference proteome</keyword>
<dbReference type="AlphaFoldDB" id="A0A1I0QWJ0"/>
<accession>A0A1I0QWJ0</accession>
<proteinExistence type="predicted"/>
<dbReference type="PANTHER" id="PTHR39441:SF1">
    <property type="entry name" value="DUF2252 DOMAIN-CONTAINING PROTEIN"/>
    <property type="match status" value="1"/>
</dbReference>
<gene>
    <name evidence="1" type="ORF">SAMN04488122_1812</name>
</gene>
<reference evidence="2" key="1">
    <citation type="submission" date="2016-10" db="EMBL/GenBank/DDBJ databases">
        <authorList>
            <person name="Varghese N."/>
            <person name="Submissions S."/>
        </authorList>
    </citation>
    <scope>NUCLEOTIDE SEQUENCE [LARGE SCALE GENOMIC DNA]</scope>
    <source>
        <strain evidence="2">DSM 3695</strain>
    </source>
</reference>
<organism evidence="1 2">
    <name type="scientific">Chitinophaga arvensicola</name>
    <dbReference type="NCBI Taxonomy" id="29529"/>
    <lineage>
        <taxon>Bacteria</taxon>
        <taxon>Pseudomonadati</taxon>
        <taxon>Bacteroidota</taxon>
        <taxon>Chitinophagia</taxon>
        <taxon>Chitinophagales</taxon>
        <taxon>Chitinophagaceae</taxon>
        <taxon>Chitinophaga</taxon>
    </lineage>
</organism>
<evidence type="ECO:0000313" key="2">
    <source>
        <dbReference type="Proteomes" id="UP000199310"/>
    </source>
</evidence>